<sequence length="615" mass="69915">MKPFRNVTFCPTGFNDEEISKSISRKILKLGGCYSKDLTRQVNVLVIGKTKETNKYRFAVRHRHDIVFIDLRAIDVLYERWLAGDDIIGEQPGVVDPVASALNTLKTRYSAGPLDNFYIFIGRVDSFSKERLEEICHTLKCHKCNSSHFVKDCKSRNDHKTVVFVTDSLQGARVEAAIEQQIPIVHYKWILDCQRRNAALEFDPYYLLPRIPENLTFDEIGLESCNCWDNLSKPTPEIDHNITGAPASSNLFQKFKVEGDRIWEKAMSKSDSNDVLNQGAARLSPPPEVQENQPRADESIFQGATFNISHRFSEQQTDILRRVIEQNGGVLQAESQYLVIPSDFPLDLLENDEISNQTLVTEFFIERCLNYKLLIRPPDSWSKPFLRNRNVTLVPSRTLLHDEGQSLQVAITGFHGVELLHLNKILKVMEPMGIKFVEYLNKKTDLLLINLPALPSIPRDHPLWKNQYRDLFTAQLEHGNDSSNQILRNSLKRKIQFVKQEHSIPVVTPAFLIDLLARTSSSNSSRQTVCLNNISWCIICPRGSKESFGIELVLGKDSSLSKEELKSKSPQKATRSARKRRNSSSTDPAKRKTRIADKRAGDAIDLPAQHALLPT</sequence>
<dbReference type="PROSITE" id="PS50172">
    <property type="entry name" value="BRCT"/>
    <property type="match status" value="3"/>
</dbReference>
<gene>
    <name evidence="4" type="ORF">HG536_0F01580</name>
</gene>
<dbReference type="SUPFAM" id="SSF52113">
    <property type="entry name" value="BRCT domain"/>
    <property type="match status" value="2"/>
</dbReference>
<dbReference type="RefSeq" id="XP_037140507.1">
    <property type="nucleotide sequence ID" value="XM_037284611.1"/>
</dbReference>
<proteinExistence type="predicted"/>
<protein>
    <recommendedName>
        <fullName evidence="3">BRCT domain-containing protein</fullName>
    </recommendedName>
</protein>
<evidence type="ECO:0000313" key="4">
    <source>
        <dbReference type="EMBL" id="QLL33833.1"/>
    </source>
</evidence>
<name>A0A7G3ZJZ7_9SACH</name>
<dbReference type="EMBL" id="CP059251">
    <property type="protein sequence ID" value="QLL33833.1"/>
    <property type="molecule type" value="Genomic_DNA"/>
</dbReference>
<dbReference type="AlphaFoldDB" id="A0A7G3ZJZ7"/>
<dbReference type="GeneID" id="59327048"/>
<dbReference type="Gene3D" id="3.40.50.10190">
    <property type="entry name" value="BRCT domain"/>
    <property type="match status" value="4"/>
</dbReference>
<dbReference type="GO" id="GO:0033314">
    <property type="term" value="P:mitotic DNA replication checkpoint signaling"/>
    <property type="evidence" value="ECO:0007669"/>
    <property type="project" value="TreeGrafter"/>
</dbReference>
<dbReference type="Pfam" id="PF12738">
    <property type="entry name" value="PTCB-BRCT"/>
    <property type="match status" value="1"/>
</dbReference>
<organism evidence="4 5">
    <name type="scientific">Torulaspora globosa</name>
    <dbReference type="NCBI Taxonomy" id="48254"/>
    <lineage>
        <taxon>Eukaryota</taxon>
        <taxon>Fungi</taxon>
        <taxon>Dikarya</taxon>
        <taxon>Ascomycota</taxon>
        <taxon>Saccharomycotina</taxon>
        <taxon>Saccharomycetes</taxon>
        <taxon>Saccharomycetales</taxon>
        <taxon>Saccharomycetaceae</taxon>
        <taxon>Torulaspora</taxon>
    </lineage>
</organism>
<feature type="region of interest" description="Disordered" evidence="2">
    <location>
        <begin position="561"/>
        <end position="615"/>
    </location>
</feature>
<evidence type="ECO:0000313" key="5">
    <source>
        <dbReference type="Proteomes" id="UP000515788"/>
    </source>
</evidence>
<feature type="compositionally biased region" description="Basic and acidic residues" evidence="2">
    <location>
        <begin position="588"/>
        <end position="602"/>
    </location>
</feature>
<dbReference type="OrthoDB" id="251770at2759"/>
<dbReference type="Proteomes" id="UP000515788">
    <property type="component" value="Chromosome 6"/>
</dbReference>
<feature type="domain" description="BRCT" evidence="3">
    <location>
        <begin position="1"/>
        <end position="82"/>
    </location>
</feature>
<feature type="domain" description="BRCT" evidence="3">
    <location>
        <begin position="177"/>
        <end position="207"/>
    </location>
</feature>
<reference evidence="4 5" key="1">
    <citation type="submission" date="2020-06" db="EMBL/GenBank/DDBJ databases">
        <title>The yeast mating-type switching endonuclease HO is a domesticated member of an unorthodox homing genetic element family.</title>
        <authorList>
            <person name="Coughlan A.Y."/>
            <person name="Lombardi L."/>
            <person name="Braun-Galleani S."/>
            <person name="Martos A.R."/>
            <person name="Galeote V."/>
            <person name="Bigey F."/>
            <person name="Dequin S."/>
            <person name="Byrne K.P."/>
            <person name="Wolfe K.H."/>
        </authorList>
    </citation>
    <scope>NUCLEOTIDE SEQUENCE [LARGE SCALE GENOMIC DNA]</scope>
    <source>
        <strain evidence="4 5">CBS764</strain>
    </source>
</reference>
<evidence type="ECO:0000256" key="2">
    <source>
        <dbReference type="SAM" id="MobiDB-lite"/>
    </source>
</evidence>
<dbReference type="GO" id="GO:0007095">
    <property type="term" value="P:mitotic G2 DNA damage checkpoint signaling"/>
    <property type="evidence" value="ECO:0007669"/>
    <property type="project" value="TreeGrafter"/>
</dbReference>
<dbReference type="PANTHER" id="PTHR13561">
    <property type="entry name" value="DNA REPLICATION REGULATOR DPB11-RELATED"/>
    <property type="match status" value="1"/>
</dbReference>
<dbReference type="SMART" id="SM00292">
    <property type="entry name" value="BRCT"/>
    <property type="match status" value="3"/>
</dbReference>
<keyword evidence="5" id="KW-1185">Reference proteome</keyword>
<dbReference type="PANTHER" id="PTHR13561:SF20">
    <property type="entry name" value="DNA TOPOISOMERASE 2-BINDING PROTEIN 1"/>
    <property type="match status" value="1"/>
</dbReference>
<dbReference type="InterPro" id="IPR036420">
    <property type="entry name" value="BRCT_dom_sf"/>
</dbReference>
<evidence type="ECO:0000256" key="1">
    <source>
        <dbReference type="ARBA" id="ARBA00022737"/>
    </source>
</evidence>
<dbReference type="InterPro" id="IPR001357">
    <property type="entry name" value="BRCT_dom"/>
</dbReference>
<dbReference type="GO" id="GO:0006270">
    <property type="term" value="P:DNA replication initiation"/>
    <property type="evidence" value="ECO:0007669"/>
    <property type="project" value="TreeGrafter"/>
</dbReference>
<evidence type="ECO:0000259" key="3">
    <source>
        <dbReference type="PROSITE" id="PS50172"/>
    </source>
</evidence>
<dbReference type="CDD" id="cd00027">
    <property type="entry name" value="BRCT"/>
    <property type="match status" value="1"/>
</dbReference>
<accession>A0A7G3ZJZ7</accession>
<dbReference type="KEGG" id="tgb:HG536_0F01580"/>
<feature type="domain" description="BRCT" evidence="3">
    <location>
        <begin position="296"/>
        <end position="375"/>
    </location>
</feature>
<keyword evidence="1" id="KW-0677">Repeat</keyword>
<dbReference type="Pfam" id="PF00533">
    <property type="entry name" value="BRCT"/>
    <property type="match status" value="1"/>
</dbReference>